<name>A0A225VR61_9STRA</name>
<dbReference type="EMBL" id="NBNE01003561">
    <property type="protein sequence ID" value="OWZ07388.1"/>
    <property type="molecule type" value="Genomic_DNA"/>
</dbReference>
<keyword evidence="1" id="KW-0472">Membrane</keyword>
<evidence type="ECO:0000313" key="2">
    <source>
        <dbReference type="EMBL" id="OWZ07388.1"/>
    </source>
</evidence>
<evidence type="ECO:0000313" key="3">
    <source>
        <dbReference type="Proteomes" id="UP000198211"/>
    </source>
</evidence>
<keyword evidence="3" id="KW-1185">Reference proteome</keyword>
<evidence type="ECO:0000256" key="1">
    <source>
        <dbReference type="SAM" id="Phobius"/>
    </source>
</evidence>
<feature type="transmembrane region" description="Helical" evidence="1">
    <location>
        <begin position="52"/>
        <end position="72"/>
    </location>
</feature>
<dbReference type="Proteomes" id="UP000198211">
    <property type="component" value="Unassembled WGS sequence"/>
</dbReference>
<keyword evidence="1" id="KW-1133">Transmembrane helix</keyword>
<comment type="caution">
    <text evidence="2">The sequence shown here is derived from an EMBL/GenBank/DDBJ whole genome shotgun (WGS) entry which is preliminary data.</text>
</comment>
<sequence length="117" mass="12751">MDPGLNDCWLAELLPGEMVMLLPDPESDFHEWDIELAWEAEVEPELGPELEFALLVELVELVLLVVLALPVLLLAVEALLVFELVLLGAVVLSALLDDAPESVTDLPSLVNVPSELT</sequence>
<proteinExistence type="predicted"/>
<reference evidence="3" key="1">
    <citation type="submission" date="2017-03" db="EMBL/GenBank/DDBJ databases">
        <title>Phytopthora megakarya and P. palmivora, two closely related causual agents of cacao black pod achieved similar genome size and gene model numbers by different mechanisms.</title>
        <authorList>
            <person name="Ali S."/>
            <person name="Shao J."/>
            <person name="Larry D.J."/>
            <person name="Kronmiller B."/>
            <person name="Shen D."/>
            <person name="Strem M.D."/>
            <person name="Melnick R.L."/>
            <person name="Guiltinan M.J."/>
            <person name="Tyler B.M."/>
            <person name="Meinhardt L.W."/>
            <person name="Bailey B.A."/>
        </authorList>
    </citation>
    <scope>NUCLEOTIDE SEQUENCE [LARGE SCALE GENOMIC DNA]</scope>
    <source>
        <strain evidence="3">zdho120</strain>
    </source>
</reference>
<accession>A0A225VR61</accession>
<feature type="transmembrane region" description="Helical" evidence="1">
    <location>
        <begin position="79"/>
        <end position="96"/>
    </location>
</feature>
<gene>
    <name evidence="2" type="ORF">PHMEG_00020224</name>
</gene>
<dbReference type="AlphaFoldDB" id="A0A225VR61"/>
<organism evidence="2 3">
    <name type="scientific">Phytophthora megakarya</name>
    <dbReference type="NCBI Taxonomy" id="4795"/>
    <lineage>
        <taxon>Eukaryota</taxon>
        <taxon>Sar</taxon>
        <taxon>Stramenopiles</taxon>
        <taxon>Oomycota</taxon>
        <taxon>Peronosporomycetes</taxon>
        <taxon>Peronosporales</taxon>
        <taxon>Peronosporaceae</taxon>
        <taxon>Phytophthora</taxon>
    </lineage>
</organism>
<protein>
    <submittedName>
        <fullName evidence="2">Uncharacterized protein</fullName>
    </submittedName>
</protein>
<keyword evidence="1" id="KW-0812">Transmembrane</keyword>